<accession>A0A239IR63</accession>
<evidence type="ECO:0000313" key="2">
    <source>
        <dbReference type="Proteomes" id="UP000198280"/>
    </source>
</evidence>
<protein>
    <submittedName>
        <fullName evidence="1">Uncharacterized protein</fullName>
    </submittedName>
</protein>
<sequence>MGESGYTERWLETGSGPGAVVRARVTQANQAVQAAYRTWLDHATECPTCRDGAARECTVVKPLWDAYQAAQRAAL</sequence>
<dbReference type="RefSeq" id="WP_089225701.1">
    <property type="nucleotide sequence ID" value="NZ_FZOF01000011.1"/>
</dbReference>
<dbReference type="OrthoDB" id="4332513at2"/>
<organism evidence="1 2">
    <name type="scientific">Actinacidiphila glaucinigra</name>
    <dbReference type="NCBI Taxonomy" id="235986"/>
    <lineage>
        <taxon>Bacteria</taxon>
        <taxon>Bacillati</taxon>
        <taxon>Actinomycetota</taxon>
        <taxon>Actinomycetes</taxon>
        <taxon>Kitasatosporales</taxon>
        <taxon>Streptomycetaceae</taxon>
        <taxon>Actinacidiphila</taxon>
    </lineage>
</organism>
<dbReference type="EMBL" id="FZOF01000011">
    <property type="protein sequence ID" value="SNS96059.1"/>
    <property type="molecule type" value="Genomic_DNA"/>
</dbReference>
<name>A0A239IR63_9ACTN</name>
<dbReference type="AlphaFoldDB" id="A0A239IR63"/>
<evidence type="ECO:0000313" key="1">
    <source>
        <dbReference type="EMBL" id="SNS96059.1"/>
    </source>
</evidence>
<dbReference type="Proteomes" id="UP000198280">
    <property type="component" value="Unassembled WGS sequence"/>
</dbReference>
<proteinExistence type="predicted"/>
<keyword evidence="2" id="KW-1185">Reference proteome</keyword>
<reference evidence="1 2" key="1">
    <citation type="submission" date="2017-06" db="EMBL/GenBank/DDBJ databases">
        <authorList>
            <person name="Kim H.J."/>
            <person name="Triplett B.A."/>
        </authorList>
    </citation>
    <scope>NUCLEOTIDE SEQUENCE [LARGE SCALE GENOMIC DNA]</scope>
    <source>
        <strain evidence="1 2">CGMCC 4.1858</strain>
    </source>
</reference>
<gene>
    <name evidence="1" type="ORF">SAMN05216252_11183</name>
</gene>